<evidence type="ECO:0000313" key="1">
    <source>
        <dbReference type="EMBL" id="CAH0363698.1"/>
    </source>
</evidence>
<accession>A0A8J2S2L1</accession>
<sequence>MDAVVSALQKGDVSFMNDVEAVRDFLDAGWDANKRHEDYGGTVRTLTLEPAAYCYVNDPGRPAGASHQGGVEAKAAVYGVAHAIYPTARASIRRDNCQDELTRLCGDVPPPPDFRTNATCQKARRAVAEEWRAAFDAGPAPEGYGRAVGVHVRVPEGGAALGHLERYAEKLHDLLAGSNATVVVFGERSGDTIKIVQSLGPRTVVVHEGRSPLDDLRAMAHVGILAVHGSSFSVIASILRAGPAISEHRAPIHGRYAGNTYPCQLGDSWWWSPGFGRDDCPEGGFFKRPARGDGGDGVR</sequence>
<gene>
    <name evidence="1" type="ORF">PECAL_1P00210</name>
</gene>
<keyword evidence="2" id="KW-1185">Reference proteome</keyword>
<protein>
    <submittedName>
        <fullName evidence="1">Uncharacterized protein</fullName>
    </submittedName>
</protein>
<dbReference type="Proteomes" id="UP000789595">
    <property type="component" value="Unassembled WGS sequence"/>
</dbReference>
<proteinExistence type="predicted"/>
<evidence type="ECO:0000313" key="2">
    <source>
        <dbReference type="Proteomes" id="UP000789595"/>
    </source>
</evidence>
<name>A0A8J2S2L1_9STRA</name>
<dbReference type="EMBL" id="CAKKNE010000001">
    <property type="protein sequence ID" value="CAH0363698.1"/>
    <property type="molecule type" value="Genomic_DNA"/>
</dbReference>
<organism evidence="1 2">
    <name type="scientific">Pelagomonas calceolata</name>
    <dbReference type="NCBI Taxonomy" id="35677"/>
    <lineage>
        <taxon>Eukaryota</taxon>
        <taxon>Sar</taxon>
        <taxon>Stramenopiles</taxon>
        <taxon>Ochrophyta</taxon>
        <taxon>Pelagophyceae</taxon>
        <taxon>Pelagomonadales</taxon>
        <taxon>Pelagomonadaceae</taxon>
        <taxon>Pelagomonas</taxon>
    </lineage>
</organism>
<comment type="caution">
    <text evidence="1">The sequence shown here is derived from an EMBL/GenBank/DDBJ whole genome shotgun (WGS) entry which is preliminary data.</text>
</comment>
<dbReference type="AlphaFoldDB" id="A0A8J2S2L1"/>
<reference evidence="1" key="1">
    <citation type="submission" date="2021-11" db="EMBL/GenBank/DDBJ databases">
        <authorList>
            <consortium name="Genoscope - CEA"/>
            <person name="William W."/>
        </authorList>
    </citation>
    <scope>NUCLEOTIDE SEQUENCE</scope>
</reference>